<accession>A0A9X9LZI9</accession>
<dbReference type="Gene3D" id="3.30.1230.20">
    <property type="match status" value="1"/>
</dbReference>
<dbReference type="AlphaFoldDB" id="A0A9X9LZI9"/>
<protein>
    <recommendedName>
        <fullName evidence="6">40S ribosomal protein S21</fullName>
    </recommendedName>
</protein>
<evidence type="ECO:0000256" key="2">
    <source>
        <dbReference type="ARBA" id="ARBA00022980"/>
    </source>
</evidence>
<dbReference type="EMBL" id="CYRY02032300">
    <property type="protein sequence ID" value="VCX10098.1"/>
    <property type="molecule type" value="Genomic_DNA"/>
</dbReference>
<dbReference type="GO" id="GO:0006412">
    <property type="term" value="P:translation"/>
    <property type="evidence" value="ECO:0007669"/>
    <property type="project" value="InterPro"/>
</dbReference>
<evidence type="ECO:0000256" key="1">
    <source>
        <dbReference type="ARBA" id="ARBA00010228"/>
    </source>
</evidence>
<evidence type="ECO:0000256" key="3">
    <source>
        <dbReference type="ARBA" id="ARBA00023274"/>
    </source>
</evidence>
<dbReference type="PANTHER" id="PTHR10442">
    <property type="entry name" value="40S RIBOSOMAL PROTEIN S21"/>
    <property type="match status" value="1"/>
</dbReference>
<keyword evidence="5" id="KW-1185">Reference proteome</keyword>
<dbReference type="GO" id="GO:0003735">
    <property type="term" value="F:structural constituent of ribosome"/>
    <property type="evidence" value="ECO:0007669"/>
    <property type="project" value="InterPro"/>
</dbReference>
<reference evidence="4 5" key="1">
    <citation type="submission" date="2018-10" db="EMBL/GenBank/DDBJ databases">
        <authorList>
            <person name="Ekblom R."/>
            <person name="Jareborg N."/>
        </authorList>
    </citation>
    <scope>NUCLEOTIDE SEQUENCE [LARGE SCALE GENOMIC DNA]</scope>
    <source>
        <tissue evidence="4">Muscle</tissue>
    </source>
</reference>
<evidence type="ECO:0000313" key="4">
    <source>
        <dbReference type="EMBL" id="VCX10098.1"/>
    </source>
</evidence>
<dbReference type="GO" id="GO:0005840">
    <property type="term" value="C:ribosome"/>
    <property type="evidence" value="ECO:0007669"/>
    <property type="project" value="UniProtKB-KW"/>
</dbReference>
<proteinExistence type="inferred from homology"/>
<name>A0A9X9LZI9_GULGU</name>
<gene>
    <name evidence="4" type="ORF">BN2614_LOCUS1</name>
</gene>
<dbReference type="InterPro" id="IPR001931">
    <property type="entry name" value="Ribosomal_eS21"/>
</dbReference>
<keyword evidence="3" id="KW-0687">Ribonucleoprotein</keyword>
<sequence>MQNNSNELVDLYVLPRCSLGKGISCTKDHVSIRLNMAKVNKVTCRFNNQFKTYVICGAIRRMMSQMTPRPTALFQRISDWRG</sequence>
<evidence type="ECO:0000313" key="5">
    <source>
        <dbReference type="Proteomes" id="UP000269945"/>
    </source>
</evidence>
<dbReference type="Proteomes" id="UP000269945">
    <property type="component" value="Unassembled WGS sequence"/>
</dbReference>
<dbReference type="InterPro" id="IPR038579">
    <property type="entry name" value="Ribosomal_eS21_sf"/>
</dbReference>
<dbReference type="GO" id="GO:1990904">
    <property type="term" value="C:ribonucleoprotein complex"/>
    <property type="evidence" value="ECO:0007669"/>
    <property type="project" value="UniProtKB-KW"/>
</dbReference>
<dbReference type="Pfam" id="PF01249">
    <property type="entry name" value="Ribosomal_S21e"/>
    <property type="match status" value="1"/>
</dbReference>
<comment type="similarity">
    <text evidence="1">Belongs to the eukaryotic ribosomal protein eS21 family.</text>
</comment>
<organism evidence="4 5">
    <name type="scientific">Gulo gulo</name>
    <name type="common">Wolverine</name>
    <name type="synonym">Gluton</name>
    <dbReference type="NCBI Taxonomy" id="48420"/>
    <lineage>
        <taxon>Eukaryota</taxon>
        <taxon>Metazoa</taxon>
        <taxon>Chordata</taxon>
        <taxon>Craniata</taxon>
        <taxon>Vertebrata</taxon>
        <taxon>Euteleostomi</taxon>
        <taxon>Mammalia</taxon>
        <taxon>Eutheria</taxon>
        <taxon>Laurasiatheria</taxon>
        <taxon>Carnivora</taxon>
        <taxon>Caniformia</taxon>
        <taxon>Musteloidea</taxon>
        <taxon>Mustelidae</taxon>
        <taxon>Guloninae</taxon>
        <taxon>Gulo</taxon>
    </lineage>
</organism>
<evidence type="ECO:0008006" key="6">
    <source>
        <dbReference type="Google" id="ProtNLM"/>
    </source>
</evidence>
<comment type="caution">
    <text evidence="4">The sequence shown here is derived from an EMBL/GenBank/DDBJ whole genome shotgun (WGS) entry which is preliminary data.</text>
</comment>
<keyword evidence="2" id="KW-0689">Ribosomal protein</keyword>